<dbReference type="Proteomes" id="UP000509383">
    <property type="component" value="Chromosome"/>
</dbReference>
<proteinExistence type="predicted"/>
<dbReference type="AlphaFoldDB" id="A0A6J4E5Z6"/>
<protein>
    <submittedName>
        <fullName evidence="1">Uncharacterized protein</fullName>
    </submittedName>
</protein>
<gene>
    <name evidence="1" type="ORF">TUM18999_34230</name>
</gene>
<accession>A0A6J4E5Z6</accession>
<reference evidence="1 2" key="1">
    <citation type="submission" date="2020-05" db="EMBL/GenBank/DDBJ databases">
        <title>Characterization of novel class B3 metallo-beta-lactamase from novel Pseudomonas species.</title>
        <authorList>
            <person name="Yamada K."/>
            <person name="Aoki K."/>
            <person name="Ishii Y."/>
        </authorList>
    </citation>
    <scope>NUCLEOTIDE SEQUENCE [LARGE SCALE GENOMIC DNA]</scope>
    <source>
        <strain evidence="1 2">TUM18999</strain>
    </source>
</reference>
<name>A0A6J4E5Z6_9PSED</name>
<evidence type="ECO:0000313" key="1">
    <source>
        <dbReference type="EMBL" id="BCG25232.1"/>
    </source>
</evidence>
<dbReference type="KEGG" id="ptw:TUM18999_34230"/>
<evidence type="ECO:0000313" key="2">
    <source>
        <dbReference type="Proteomes" id="UP000509383"/>
    </source>
</evidence>
<sequence>MNGAMQYQGLAYVTFETLSEQSPVELTQIALIDLGNSTYELRSKRQVTARRLIITPINQKSIQGNIISQAPGVTTFRRSVN</sequence>
<organism evidence="1 2">
    <name type="scientific">Pseudomonas tohonis</name>
    <dbReference type="NCBI Taxonomy" id="2725477"/>
    <lineage>
        <taxon>Bacteria</taxon>
        <taxon>Pseudomonadati</taxon>
        <taxon>Pseudomonadota</taxon>
        <taxon>Gammaproteobacteria</taxon>
        <taxon>Pseudomonadales</taxon>
        <taxon>Pseudomonadaceae</taxon>
        <taxon>Pseudomonas</taxon>
    </lineage>
</organism>
<dbReference type="EMBL" id="AP023189">
    <property type="protein sequence ID" value="BCG25232.1"/>
    <property type="molecule type" value="Genomic_DNA"/>
</dbReference>
<dbReference type="RefSeq" id="WP_173180371.1">
    <property type="nucleotide sequence ID" value="NZ_AP023189.1"/>
</dbReference>